<dbReference type="AlphaFoldDB" id="A0A7Y9S6G1"/>
<dbReference type="RefSeq" id="WP_179503232.1">
    <property type="nucleotide sequence ID" value="NZ_JACCAA010000001.1"/>
</dbReference>
<dbReference type="Proteomes" id="UP000540656">
    <property type="component" value="Unassembled WGS sequence"/>
</dbReference>
<dbReference type="EMBL" id="JACCAA010000001">
    <property type="protein sequence ID" value="NYG60290.1"/>
    <property type="molecule type" value="Genomic_DNA"/>
</dbReference>
<accession>A0A7Y9S6G1</accession>
<comment type="caution">
    <text evidence="2">The sequence shown here is derived from an EMBL/GenBank/DDBJ whole genome shotgun (WGS) entry which is preliminary data.</text>
</comment>
<evidence type="ECO:0000313" key="3">
    <source>
        <dbReference type="Proteomes" id="UP000540656"/>
    </source>
</evidence>
<keyword evidence="3" id="KW-1185">Reference proteome</keyword>
<sequence length="439" mass="47448">MSSTPPEEEFIDTVDEIIAHLRQDPILVQEAMGNGYTTELTEALHELEAKADYPVYVVYAVTPQGISRGSGDEELASLIHAEIGKDGVYVVHTSQGGSHVGVWGDLDPAEDSDAMLVRSAHRTVEDQIEDVVETQGKVEFVMAPQAKAAAALEVAALEQIPDYREPILTPEQVEAYSHPMWSFMGYTSRLDREDAEPATPGYSAMTGTLVAVLVLVCGYRLLQAIGARNLVPSSSRSGSAQSGSTRSSTTAGKAGKSSKGGRGTPAAELTKAEHAERQLALVRTKASNELTRLERSLAKPGERRRAGEERTELASRSLEAGTDLVDSKDLLDVVGALVLARTGARAMSKDGAEIYRCCYLNPLHGEATRLQTVAGGIRVGVCNKCERDLAAGRVLDSLVEVRRLAIDKPYYSGKSVWAETGYGTLVDDLWRHADQRRPR</sequence>
<feature type="compositionally biased region" description="Low complexity" evidence="1">
    <location>
        <begin position="233"/>
        <end position="257"/>
    </location>
</feature>
<reference evidence="2 3" key="1">
    <citation type="submission" date="2020-07" db="EMBL/GenBank/DDBJ databases">
        <title>Sequencing the genomes of 1000 actinobacteria strains.</title>
        <authorList>
            <person name="Klenk H.-P."/>
        </authorList>
    </citation>
    <scope>NUCLEOTIDE SEQUENCE [LARGE SCALE GENOMIC DNA]</scope>
    <source>
        <strain evidence="2 3">DSM 23819</strain>
    </source>
</reference>
<organism evidence="2 3">
    <name type="scientific">Nocardioides daedukensis</name>
    <dbReference type="NCBI Taxonomy" id="634462"/>
    <lineage>
        <taxon>Bacteria</taxon>
        <taxon>Bacillati</taxon>
        <taxon>Actinomycetota</taxon>
        <taxon>Actinomycetes</taxon>
        <taxon>Propionibacteriales</taxon>
        <taxon>Nocardioidaceae</taxon>
        <taxon>Nocardioides</taxon>
    </lineage>
</organism>
<evidence type="ECO:0000313" key="2">
    <source>
        <dbReference type="EMBL" id="NYG60290.1"/>
    </source>
</evidence>
<gene>
    <name evidence="2" type="ORF">BJ980_003213</name>
</gene>
<name>A0A7Y9S6G1_9ACTN</name>
<proteinExistence type="predicted"/>
<feature type="region of interest" description="Disordered" evidence="1">
    <location>
        <begin position="232"/>
        <end position="271"/>
    </location>
</feature>
<evidence type="ECO:0000256" key="1">
    <source>
        <dbReference type="SAM" id="MobiDB-lite"/>
    </source>
</evidence>
<feature type="compositionally biased region" description="Basic and acidic residues" evidence="1">
    <location>
        <begin position="291"/>
        <end position="313"/>
    </location>
</feature>
<protein>
    <submittedName>
        <fullName evidence="2">Uncharacterized protein</fullName>
    </submittedName>
</protein>
<feature type="region of interest" description="Disordered" evidence="1">
    <location>
        <begin position="291"/>
        <end position="314"/>
    </location>
</feature>